<evidence type="ECO:0000313" key="2">
    <source>
        <dbReference type="EMBL" id="KAK0177760.1"/>
    </source>
</evidence>
<reference evidence="2" key="1">
    <citation type="journal article" date="2023" name="bioRxiv">
        <title>Scaffold-level genome assemblies of two parasitoid biocontrol wasps reveal the parthenogenesis mechanism and an associated novel virus.</title>
        <authorList>
            <person name="Inwood S."/>
            <person name="Skelly J."/>
            <person name="Guhlin J."/>
            <person name="Harrop T."/>
            <person name="Goldson S."/>
            <person name="Dearden P."/>
        </authorList>
    </citation>
    <scope>NUCLEOTIDE SEQUENCE</scope>
    <source>
        <strain evidence="2">Irish</strain>
        <tissue evidence="2">Whole body</tissue>
    </source>
</reference>
<accession>A0AA39KXV5</accession>
<feature type="compositionally biased region" description="Basic residues" evidence="1">
    <location>
        <begin position="209"/>
        <end position="230"/>
    </location>
</feature>
<comment type="caution">
    <text evidence="2">The sequence shown here is derived from an EMBL/GenBank/DDBJ whole genome shotgun (WGS) entry which is preliminary data.</text>
</comment>
<reference evidence="2" key="2">
    <citation type="submission" date="2023-03" db="EMBL/GenBank/DDBJ databases">
        <authorList>
            <person name="Inwood S.N."/>
            <person name="Skelly J.G."/>
            <person name="Guhlin J."/>
            <person name="Harrop T.W.R."/>
            <person name="Goldson S.G."/>
            <person name="Dearden P.K."/>
        </authorList>
    </citation>
    <scope>NUCLEOTIDE SEQUENCE</scope>
    <source>
        <strain evidence="2">Irish</strain>
        <tissue evidence="2">Whole body</tissue>
    </source>
</reference>
<proteinExistence type="predicted"/>
<feature type="compositionally biased region" description="Low complexity" evidence="1">
    <location>
        <begin position="237"/>
        <end position="251"/>
    </location>
</feature>
<gene>
    <name evidence="2" type="ORF">PV328_001775</name>
</gene>
<keyword evidence="3" id="KW-1185">Reference proteome</keyword>
<name>A0AA39KXV5_9HYME</name>
<organism evidence="2 3">
    <name type="scientific">Microctonus aethiopoides</name>
    <dbReference type="NCBI Taxonomy" id="144406"/>
    <lineage>
        <taxon>Eukaryota</taxon>
        <taxon>Metazoa</taxon>
        <taxon>Ecdysozoa</taxon>
        <taxon>Arthropoda</taxon>
        <taxon>Hexapoda</taxon>
        <taxon>Insecta</taxon>
        <taxon>Pterygota</taxon>
        <taxon>Neoptera</taxon>
        <taxon>Endopterygota</taxon>
        <taxon>Hymenoptera</taxon>
        <taxon>Apocrita</taxon>
        <taxon>Ichneumonoidea</taxon>
        <taxon>Braconidae</taxon>
        <taxon>Euphorinae</taxon>
        <taxon>Microctonus</taxon>
    </lineage>
</organism>
<protein>
    <submittedName>
        <fullName evidence="2">Uncharacterized protein</fullName>
    </submittedName>
</protein>
<dbReference type="EMBL" id="JAQQBS010000001">
    <property type="protein sequence ID" value="KAK0177760.1"/>
    <property type="molecule type" value="Genomic_DNA"/>
</dbReference>
<evidence type="ECO:0000256" key="1">
    <source>
        <dbReference type="SAM" id="MobiDB-lite"/>
    </source>
</evidence>
<evidence type="ECO:0000313" key="3">
    <source>
        <dbReference type="Proteomes" id="UP001168990"/>
    </source>
</evidence>
<dbReference type="Proteomes" id="UP001168990">
    <property type="component" value="Unassembled WGS sequence"/>
</dbReference>
<dbReference type="AlphaFoldDB" id="A0AA39KXV5"/>
<sequence>MADCNRLSHIFINDDYDAAGSDDKIAAKLFESLSTNTSSKVPCYLLSRPMDRIKSALKDLEIYNELYCTRNSHLQPEALNGGSAGDAQIVEDVLPNSEYPNGPENINHDPQSDGQRTMLYPSNYNRWINPPNSYPNNFIYPYNDPSYQSAVYFYPNRMPYMNIYPVSSPSSQPPSPQAPPFIAESFDDVTTEIASSSSGTTVLGELALRRSKKSDRRCSKKKLSKKLGLGHKKDADNSNSNDNGSDSSSSE</sequence>
<feature type="region of interest" description="Disordered" evidence="1">
    <location>
        <begin position="208"/>
        <end position="251"/>
    </location>
</feature>